<dbReference type="GO" id="GO:0051536">
    <property type="term" value="F:iron-sulfur cluster binding"/>
    <property type="evidence" value="ECO:0007669"/>
    <property type="project" value="UniProtKB-KW"/>
</dbReference>
<dbReference type="InterPro" id="IPR006656">
    <property type="entry name" value="Mopterin_OxRdtase"/>
</dbReference>
<dbReference type="GO" id="GO:0046872">
    <property type="term" value="F:metal ion binding"/>
    <property type="evidence" value="ECO:0007669"/>
    <property type="project" value="UniProtKB-KW"/>
</dbReference>
<keyword evidence="3" id="KW-0411">Iron-sulfur</keyword>
<dbReference type="GO" id="GO:0016491">
    <property type="term" value="F:oxidoreductase activity"/>
    <property type="evidence" value="ECO:0007669"/>
    <property type="project" value="InterPro"/>
</dbReference>
<proteinExistence type="predicted"/>
<evidence type="ECO:0000259" key="4">
    <source>
        <dbReference type="Pfam" id="PF00384"/>
    </source>
</evidence>
<feature type="domain" description="Molybdopterin oxidoreductase" evidence="4">
    <location>
        <begin position="41"/>
        <end position="74"/>
    </location>
</feature>
<evidence type="ECO:0000256" key="1">
    <source>
        <dbReference type="ARBA" id="ARBA00022723"/>
    </source>
</evidence>
<organism evidence="5">
    <name type="scientific">hydrothermal vent metagenome</name>
    <dbReference type="NCBI Taxonomy" id="652676"/>
    <lineage>
        <taxon>unclassified sequences</taxon>
        <taxon>metagenomes</taxon>
        <taxon>ecological metagenomes</taxon>
    </lineage>
</organism>
<dbReference type="AlphaFoldDB" id="A0A3B1CV26"/>
<dbReference type="PANTHER" id="PTHR43105:SF10">
    <property type="entry name" value="NADH-QUINONE OXIDOREDUCTASE SUBUNIT G"/>
    <property type="match status" value="1"/>
</dbReference>
<dbReference type="GO" id="GO:0016020">
    <property type="term" value="C:membrane"/>
    <property type="evidence" value="ECO:0007669"/>
    <property type="project" value="TreeGrafter"/>
</dbReference>
<dbReference type="InterPro" id="IPR050123">
    <property type="entry name" value="Prok_molybdopt-oxidoreductase"/>
</dbReference>
<sequence length="133" mass="15049">MRNKGRARHGCRDRFREVENGPQGFMEAAGAPLSSAASELTNTNTERRVRLLRQAVSPVGSAKADWRIFQEISNMLGLTSDFRSPAEVYDEIAALTYHFRGISHKRLGANGLQWRCKRYTHGYVQLQIHGCKD</sequence>
<accession>A0A3B1CV26</accession>
<evidence type="ECO:0000313" key="5">
    <source>
        <dbReference type="EMBL" id="VAX28443.1"/>
    </source>
</evidence>
<dbReference type="Pfam" id="PF00384">
    <property type="entry name" value="Molybdopterin"/>
    <property type="match status" value="1"/>
</dbReference>
<name>A0A3B1CV26_9ZZZZ</name>
<keyword evidence="1" id="KW-0479">Metal-binding</keyword>
<evidence type="ECO:0000256" key="2">
    <source>
        <dbReference type="ARBA" id="ARBA00023004"/>
    </source>
</evidence>
<gene>
    <name evidence="5" type="ORF">MNBD_NITROSPIRAE03-1222</name>
</gene>
<keyword evidence="2" id="KW-0408">Iron</keyword>
<dbReference type="SUPFAM" id="SSF53706">
    <property type="entry name" value="Formate dehydrogenase/DMSO reductase, domains 1-3"/>
    <property type="match status" value="1"/>
</dbReference>
<evidence type="ECO:0000256" key="3">
    <source>
        <dbReference type="ARBA" id="ARBA00023014"/>
    </source>
</evidence>
<reference evidence="5" key="1">
    <citation type="submission" date="2018-06" db="EMBL/GenBank/DDBJ databases">
        <authorList>
            <person name="Zhirakovskaya E."/>
        </authorList>
    </citation>
    <scope>NUCLEOTIDE SEQUENCE</scope>
</reference>
<dbReference type="PANTHER" id="PTHR43105">
    <property type="entry name" value="RESPIRATORY NITRATE REDUCTASE"/>
    <property type="match status" value="1"/>
</dbReference>
<dbReference type="Gene3D" id="3.40.50.740">
    <property type="match status" value="1"/>
</dbReference>
<dbReference type="EMBL" id="UOGI01000023">
    <property type="protein sequence ID" value="VAX28443.1"/>
    <property type="molecule type" value="Genomic_DNA"/>
</dbReference>
<protein>
    <recommendedName>
        <fullName evidence="4">Molybdopterin oxidoreductase domain-containing protein</fullName>
    </recommendedName>
</protein>